<keyword evidence="2" id="KW-1133">Transmembrane helix</keyword>
<organism evidence="3 4">
    <name type="scientific">Kitasatospora kifunensis</name>
    <name type="common">Streptomyces kifunensis</name>
    <dbReference type="NCBI Taxonomy" id="58351"/>
    <lineage>
        <taxon>Bacteria</taxon>
        <taxon>Bacillati</taxon>
        <taxon>Actinomycetota</taxon>
        <taxon>Actinomycetes</taxon>
        <taxon>Kitasatosporales</taxon>
        <taxon>Streptomycetaceae</taxon>
        <taxon>Kitasatospora</taxon>
    </lineage>
</organism>
<dbReference type="AlphaFoldDB" id="A0A7W7VV58"/>
<keyword evidence="2" id="KW-0812">Transmembrane</keyword>
<dbReference type="InterPro" id="IPR025323">
    <property type="entry name" value="DUF4229"/>
</dbReference>
<dbReference type="Pfam" id="PF14012">
    <property type="entry name" value="DUF4229"/>
    <property type="match status" value="1"/>
</dbReference>
<feature type="region of interest" description="Disordered" evidence="1">
    <location>
        <begin position="85"/>
        <end position="119"/>
    </location>
</feature>
<accession>A0A7W7VV58</accession>
<evidence type="ECO:0000256" key="1">
    <source>
        <dbReference type="SAM" id="MobiDB-lite"/>
    </source>
</evidence>
<dbReference type="RefSeq" id="WP_312897255.1">
    <property type="nucleotide sequence ID" value="NZ_JACHJV010000001.1"/>
</dbReference>
<evidence type="ECO:0000313" key="4">
    <source>
        <dbReference type="Proteomes" id="UP000540506"/>
    </source>
</evidence>
<feature type="transmembrane region" description="Helical" evidence="2">
    <location>
        <begin position="44"/>
        <end position="63"/>
    </location>
</feature>
<name>A0A7W7VV58_KITKI</name>
<comment type="caution">
    <text evidence="3">The sequence shown here is derived from an EMBL/GenBank/DDBJ whole genome shotgun (WGS) entry which is preliminary data.</text>
</comment>
<gene>
    <name evidence="3" type="ORF">FHR34_003054</name>
</gene>
<evidence type="ECO:0000256" key="2">
    <source>
        <dbReference type="SAM" id="Phobius"/>
    </source>
</evidence>
<evidence type="ECO:0008006" key="5">
    <source>
        <dbReference type="Google" id="ProtNLM"/>
    </source>
</evidence>
<dbReference type="Proteomes" id="UP000540506">
    <property type="component" value="Unassembled WGS sequence"/>
</dbReference>
<proteinExistence type="predicted"/>
<evidence type="ECO:0000313" key="3">
    <source>
        <dbReference type="EMBL" id="MBB4924061.1"/>
    </source>
</evidence>
<protein>
    <recommendedName>
        <fullName evidence="5">DUF4229 domain-containing protein</fullName>
    </recommendedName>
</protein>
<dbReference type="EMBL" id="JACHJV010000001">
    <property type="protein sequence ID" value="MBB4924061.1"/>
    <property type="molecule type" value="Genomic_DNA"/>
</dbReference>
<sequence>MSSSKSHATLRYTSMRASIFLACLLVTALLGHFGIIPVVGATGFVFLVLLAGLISAPISYVVLSKQRDEMSAQVVTKVASMRSRASQRISEQNAEEDAADDAARAQAISVSEAAPAQQS</sequence>
<keyword evidence="2" id="KW-0472">Membrane</keyword>
<keyword evidence="4" id="KW-1185">Reference proteome</keyword>
<reference evidence="3 4" key="1">
    <citation type="submission" date="2020-08" db="EMBL/GenBank/DDBJ databases">
        <title>Sequencing the genomes of 1000 actinobacteria strains.</title>
        <authorList>
            <person name="Klenk H.-P."/>
        </authorList>
    </citation>
    <scope>NUCLEOTIDE SEQUENCE [LARGE SCALE GENOMIC DNA]</scope>
    <source>
        <strain evidence="3 4">DSM 41654</strain>
    </source>
</reference>